<dbReference type="Gene3D" id="1.20.1560.10">
    <property type="entry name" value="ABC transporter type 1, transmembrane domain"/>
    <property type="match status" value="1"/>
</dbReference>
<dbReference type="InterPro" id="IPR027417">
    <property type="entry name" value="P-loop_NTPase"/>
</dbReference>
<feature type="transmembrane region" description="Helical" evidence="7">
    <location>
        <begin position="78"/>
        <end position="100"/>
    </location>
</feature>
<dbReference type="Pfam" id="PF00664">
    <property type="entry name" value="ABC_membrane"/>
    <property type="match status" value="1"/>
</dbReference>
<evidence type="ECO:0000313" key="10">
    <source>
        <dbReference type="EMBL" id="MFC3884795.1"/>
    </source>
</evidence>
<protein>
    <submittedName>
        <fullName evidence="10">ABC transporter ATP-binding protein</fullName>
    </submittedName>
</protein>
<evidence type="ECO:0000256" key="7">
    <source>
        <dbReference type="SAM" id="Phobius"/>
    </source>
</evidence>
<feature type="transmembrane region" description="Helical" evidence="7">
    <location>
        <begin position="155"/>
        <end position="174"/>
    </location>
</feature>
<gene>
    <name evidence="10" type="ORF">ACFOU2_15500</name>
</gene>
<keyword evidence="11" id="KW-1185">Reference proteome</keyword>
<dbReference type="InterPro" id="IPR036640">
    <property type="entry name" value="ABC1_TM_sf"/>
</dbReference>
<dbReference type="SUPFAM" id="SSF90123">
    <property type="entry name" value="ABC transporter transmembrane region"/>
    <property type="match status" value="1"/>
</dbReference>
<sequence>MITRKKQEILAVIKPYFAMSDVQKTFSFLMPYIMKQRKSYIVLFFLLFVNIVLTLAFAWFFGNILDAAVQGNLQRIKWLIPIGCLLTFISITSGFLDIYFESVATNGVKRDLKAHLFKHILLLRAKDASNLRSGELLSHFTNDIHSIDGIIGASLINLIRLPLIYISVFIYLVYINWKLALLSLLIAPVAALAGVVFGLLLRRNSRLIHSLLGRTNHLLNETFLGSSVIHSFTLEKLFYKKFAALNQELYSLELDNTKLNGWFYAGGQTISSLTFLVSMGLGAYFVSDGILSVGSLLTFINLVGHLVYPLTGLAGQWAGFQRSVTAVERILGILGLPTESTELTAYTTPNPLLKFIQFQNIVFSYDGQKKILNHFHLTVPAGKVTAIVGASGAGKTTLFNLLQGFYKPQSGRIVMDDRPIEALSPSELRSSIAHVPQETFLFGGTIRENLMLARPDMTEDEMMKAAITASIHEFILSLPDGYDTEIGERGIKLSGGQKQRIAIARAILKDAPMLLLDEATSALDNKTEYEVQEALNRLMENRTTLVIAHRLSTIQNADLIIVMDEGRIVQTGRHEELMARNGVYRSLYDTQASQSSEETYITAVNT</sequence>
<evidence type="ECO:0000256" key="5">
    <source>
        <dbReference type="ARBA" id="ARBA00022989"/>
    </source>
</evidence>
<dbReference type="GO" id="GO:0005524">
    <property type="term" value="F:ATP binding"/>
    <property type="evidence" value="ECO:0007669"/>
    <property type="project" value="UniProtKB-KW"/>
</dbReference>
<evidence type="ECO:0000256" key="6">
    <source>
        <dbReference type="ARBA" id="ARBA00023136"/>
    </source>
</evidence>
<dbReference type="EMBL" id="JBHRZT010000067">
    <property type="protein sequence ID" value="MFC3884795.1"/>
    <property type="molecule type" value="Genomic_DNA"/>
</dbReference>
<organism evidence="10 11">
    <name type="scientific">Bacillus songklensis</name>
    <dbReference type="NCBI Taxonomy" id="1069116"/>
    <lineage>
        <taxon>Bacteria</taxon>
        <taxon>Bacillati</taxon>
        <taxon>Bacillota</taxon>
        <taxon>Bacilli</taxon>
        <taxon>Bacillales</taxon>
        <taxon>Bacillaceae</taxon>
        <taxon>Bacillus</taxon>
    </lineage>
</organism>
<dbReference type="Proteomes" id="UP001595752">
    <property type="component" value="Unassembled WGS sequence"/>
</dbReference>
<dbReference type="RefSeq" id="WP_377916614.1">
    <property type="nucleotide sequence ID" value="NZ_JBHRZT010000067.1"/>
</dbReference>
<dbReference type="InterPro" id="IPR003439">
    <property type="entry name" value="ABC_transporter-like_ATP-bd"/>
</dbReference>
<dbReference type="InterPro" id="IPR039421">
    <property type="entry name" value="Type_1_exporter"/>
</dbReference>
<comment type="caution">
    <text evidence="10">The sequence shown here is derived from an EMBL/GenBank/DDBJ whole genome shotgun (WGS) entry which is preliminary data.</text>
</comment>
<evidence type="ECO:0000256" key="4">
    <source>
        <dbReference type="ARBA" id="ARBA00022840"/>
    </source>
</evidence>
<dbReference type="PROSITE" id="PS00211">
    <property type="entry name" value="ABC_TRANSPORTER_1"/>
    <property type="match status" value="1"/>
</dbReference>
<dbReference type="PANTHER" id="PTHR43394:SF1">
    <property type="entry name" value="ATP-BINDING CASSETTE SUB-FAMILY B MEMBER 10, MITOCHONDRIAL"/>
    <property type="match status" value="1"/>
</dbReference>
<keyword evidence="3" id="KW-0547">Nucleotide-binding</keyword>
<dbReference type="SUPFAM" id="SSF52540">
    <property type="entry name" value="P-loop containing nucleoside triphosphate hydrolases"/>
    <property type="match status" value="1"/>
</dbReference>
<dbReference type="InterPro" id="IPR011527">
    <property type="entry name" value="ABC1_TM_dom"/>
</dbReference>
<feature type="domain" description="ABC transmembrane type-1" evidence="9">
    <location>
        <begin position="41"/>
        <end position="322"/>
    </location>
</feature>
<dbReference type="Pfam" id="PF00005">
    <property type="entry name" value="ABC_tran"/>
    <property type="match status" value="1"/>
</dbReference>
<keyword evidence="5 7" id="KW-1133">Transmembrane helix</keyword>
<keyword evidence="6 7" id="KW-0472">Membrane</keyword>
<dbReference type="SMART" id="SM00382">
    <property type="entry name" value="AAA"/>
    <property type="match status" value="1"/>
</dbReference>
<evidence type="ECO:0000259" key="9">
    <source>
        <dbReference type="PROSITE" id="PS50929"/>
    </source>
</evidence>
<proteinExistence type="predicted"/>
<reference evidence="11" key="1">
    <citation type="journal article" date="2019" name="Int. J. Syst. Evol. Microbiol.">
        <title>The Global Catalogue of Microorganisms (GCM) 10K type strain sequencing project: providing services to taxonomists for standard genome sequencing and annotation.</title>
        <authorList>
            <consortium name="The Broad Institute Genomics Platform"/>
            <consortium name="The Broad Institute Genome Sequencing Center for Infectious Disease"/>
            <person name="Wu L."/>
            <person name="Ma J."/>
        </authorList>
    </citation>
    <scope>NUCLEOTIDE SEQUENCE [LARGE SCALE GENOMIC DNA]</scope>
    <source>
        <strain evidence="11">CCUG 61889</strain>
    </source>
</reference>
<dbReference type="PANTHER" id="PTHR43394">
    <property type="entry name" value="ATP-DEPENDENT PERMEASE MDL1, MITOCHONDRIAL"/>
    <property type="match status" value="1"/>
</dbReference>
<dbReference type="PROSITE" id="PS50929">
    <property type="entry name" value="ABC_TM1F"/>
    <property type="match status" value="1"/>
</dbReference>
<accession>A0ABV8B4K2</accession>
<evidence type="ECO:0000256" key="2">
    <source>
        <dbReference type="ARBA" id="ARBA00022692"/>
    </source>
</evidence>
<dbReference type="InterPro" id="IPR017871">
    <property type="entry name" value="ABC_transporter-like_CS"/>
</dbReference>
<name>A0ABV8B4K2_9BACI</name>
<comment type="subcellular location">
    <subcellularLocation>
        <location evidence="1">Cell membrane</location>
        <topology evidence="1">Multi-pass membrane protein</topology>
    </subcellularLocation>
</comment>
<keyword evidence="2 7" id="KW-0812">Transmembrane</keyword>
<dbReference type="InterPro" id="IPR003593">
    <property type="entry name" value="AAA+_ATPase"/>
</dbReference>
<feature type="transmembrane region" description="Helical" evidence="7">
    <location>
        <begin position="180"/>
        <end position="201"/>
    </location>
</feature>
<evidence type="ECO:0000256" key="1">
    <source>
        <dbReference type="ARBA" id="ARBA00004651"/>
    </source>
</evidence>
<feature type="transmembrane region" description="Helical" evidence="7">
    <location>
        <begin position="262"/>
        <end position="284"/>
    </location>
</feature>
<feature type="transmembrane region" description="Helical" evidence="7">
    <location>
        <begin position="40"/>
        <end position="62"/>
    </location>
</feature>
<dbReference type="PROSITE" id="PS50893">
    <property type="entry name" value="ABC_TRANSPORTER_2"/>
    <property type="match status" value="1"/>
</dbReference>
<evidence type="ECO:0000259" key="8">
    <source>
        <dbReference type="PROSITE" id="PS50893"/>
    </source>
</evidence>
<dbReference type="Gene3D" id="3.40.50.300">
    <property type="entry name" value="P-loop containing nucleotide triphosphate hydrolases"/>
    <property type="match status" value="1"/>
</dbReference>
<keyword evidence="4 10" id="KW-0067">ATP-binding</keyword>
<dbReference type="CDD" id="cd07346">
    <property type="entry name" value="ABC_6TM_exporters"/>
    <property type="match status" value="1"/>
</dbReference>
<evidence type="ECO:0000256" key="3">
    <source>
        <dbReference type="ARBA" id="ARBA00022741"/>
    </source>
</evidence>
<evidence type="ECO:0000313" key="11">
    <source>
        <dbReference type="Proteomes" id="UP001595752"/>
    </source>
</evidence>
<feature type="domain" description="ABC transporter" evidence="8">
    <location>
        <begin position="356"/>
        <end position="590"/>
    </location>
</feature>